<evidence type="ECO:0000256" key="5">
    <source>
        <dbReference type="HAMAP-Rule" id="MF_00374"/>
    </source>
</evidence>
<dbReference type="GO" id="GO:0022625">
    <property type="term" value="C:cytosolic large ribosomal subunit"/>
    <property type="evidence" value="ECO:0007669"/>
    <property type="project" value="TreeGrafter"/>
</dbReference>
<dbReference type="InterPro" id="IPR018254">
    <property type="entry name" value="Ribosomal_uL29_CS"/>
</dbReference>
<evidence type="ECO:0000256" key="4">
    <source>
        <dbReference type="ARBA" id="ARBA00035204"/>
    </source>
</evidence>
<keyword evidence="7" id="KW-1185">Reference proteome</keyword>
<sequence length="65" mass="7637">MKAKDIREMTAEELDRAAEESRKEIFNLRLQGQTGQLENPARIRLLRKDVARIETEKTARRKQAK</sequence>
<keyword evidence="3 5" id="KW-0687">Ribonucleoprotein</keyword>
<dbReference type="Pfam" id="PF00831">
    <property type="entry name" value="Ribosomal_L29"/>
    <property type="match status" value="1"/>
</dbReference>
<dbReference type="SUPFAM" id="SSF46561">
    <property type="entry name" value="Ribosomal protein L29 (L29p)"/>
    <property type="match status" value="1"/>
</dbReference>
<dbReference type="EMBL" id="JAUSVL010000001">
    <property type="protein sequence ID" value="MDQ0289661.1"/>
    <property type="molecule type" value="Genomic_DNA"/>
</dbReference>
<dbReference type="AlphaFoldDB" id="A0AAE4ANI1"/>
<protein>
    <recommendedName>
        <fullName evidence="4 5">Large ribosomal subunit protein uL29</fullName>
    </recommendedName>
</protein>
<accession>A0AAE4ANI1</accession>
<dbReference type="CDD" id="cd00427">
    <property type="entry name" value="Ribosomal_L29_HIP"/>
    <property type="match status" value="1"/>
</dbReference>
<evidence type="ECO:0000313" key="7">
    <source>
        <dbReference type="Proteomes" id="UP001238163"/>
    </source>
</evidence>
<keyword evidence="2 5" id="KW-0689">Ribosomal protein</keyword>
<dbReference type="GO" id="GO:0006412">
    <property type="term" value="P:translation"/>
    <property type="evidence" value="ECO:0007669"/>
    <property type="project" value="UniProtKB-UniRule"/>
</dbReference>
<dbReference type="PANTHER" id="PTHR10916">
    <property type="entry name" value="60S RIBOSOMAL PROTEIN L35/50S RIBOSOMAL PROTEIN L29"/>
    <property type="match status" value="1"/>
</dbReference>
<dbReference type="RefSeq" id="WP_307261118.1">
    <property type="nucleotide sequence ID" value="NZ_JAUSVL010000001.1"/>
</dbReference>
<reference evidence="6" key="1">
    <citation type="submission" date="2023-07" db="EMBL/GenBank/DDBJ databases">
        <title>Genomic Encyclopedia of Type Strains, Phase IV (KMG-IV): sequencing the most valuable type-strain genomes for metagenomic binning, comparative biology and taxonomic classification.</title>
        <authorList>
            <person name="Goeker M."/>
        </authorList>
    </citation>
    <scope>NUCLEOTIDE SEQUENCE</scope>
    <source>
        <strain evidence="6">DSM 24202</strain>
    </source>
</reference>
<dbReference type="Gene3D" id="1.10.287.310">
    <property type="match status" value="1"/>
</dbReference>
<evidence type="ECO:0000313" key="6">
    <source>
        <dbReference type="EMBL" id="MDQ0289661.1"/>
    </source>
</evidence>
<dbReference type="InterPro" id="IPR050063">
    <property type="entry name" value="Ribosomal_protein_uL29"/>
</dbReference>
<evidence type="ECO:0000256" key="3">
    <source>
        <dbReference type="ARBA" id="ARBA00023274"/>
    </source>
</evidence>
<dbReference type="Proteomes" id="UP001238163">
    <property type="component" value="Unassembled WGS sequence"/>
</dbReference>
<dbReference type="GO" id="GO:0003735">
    <property type="term" value="F:structural constituent of ribosome"/>
    <property type="evidence" value="ECO:0007669"/>
    <property type="project" value="InterPro"/>
</dbReference>
<dbReference type="HAMAP" id="MF_00374">
    <property type="entry name" value="Ribosomal_uL29"/>
    <property type="match status" value="1"/>
</dbReference>
<dbReference type="PANTHER" id="PTHR10916:SF0">
    <property type="entry name" value="LARGE RIBOSOMAL SUBUNIT PROTEIN UL29C"/>
    <property type="match status" value="1"/>
</dbReference>
<organism evidence="6 7">
    <name type="scientific">Oligosphaera ethanolica</name>
    <dbReference type="NCBI Taxonomy" id="760260"/>
    <lineage>
        <taxon>Bacteria</taxon>
        <taxon>Pseudomonadati</taxon>
        <taxon>Lentisphaerota</taxon>
        <taxon>Oligosphaeria</taxon>
        <taxon>Oligosphaerales</taxon>
        <taxon>Oligosphaeraceae</taxon>
        <taxon>Oligosphaera</taxon>
    </lineage>
</organism>
<proteinExistence type="inferred from homology"/>
<dbReference type="InterPro" id="IPR036049">
    <property type="entry name" value="Ribosomal_uL29_sf"/>
</dbReference>
<dbReference type="FunFam" id="1.10.287.310:FF:000001">
    <property type="entry name" value="50S ribosomal protein L29"/>
    <property type="match status" value="1"/>
</dbReference>
<dbReference type="InterPro" id="IPR001854">
    <property type="entry name" value="Ribosomal_uL29"/>
</dbReference>
<comment type="caution">
    <text evidence="6">The sequence shown here is derived from an EMBL/GenBank/DDBJ whole genome shotgun (WGS) entry which is preliminary data.</text>
</comment>
<name>A0AAE4ANI1_9BACT</name>
<dbReference type="NCBIfam" id="TIGR00012">
    <property type="entry name" value="L29"/>
    <property type="match status" value="1"/>
</dbReference>
<gene>
    <name evidence="5" type="primary">rpmC</name>
    <name evidence="6" type="ORF">J3R75_001768</name>
</gene>
<dbReference type="PROSITE" id="PS00579">
    <property type="entry name" value="RIBOSOMAL_L29"/>
    <property type="match status" value="1"/>
</dbReference>
<comment type="similarity">
    <text evidence="1 5">Belongs to the universal ribosomal protein uL29 family.</text>
</comment>
<evidence type="ECO:0000256" key="1">
    <source>
        <dbReference type="ARBA" id="ARBA00009254"/>
    </source>
</evidence>
<evidence type="ECO:0000256" key="2">
    <source>
        <dbReference type="ARBA" id="ARBA00022980"/>
    </source>
</evidence>